<dbReference type="OrthoDB" id="9782655at2"/>
<dbReference type="InterPro" id="IPR011006">
    <property type="entry name" value="CheY-like_superfamily"/>
</dbReference>
<dbReference type="Gene3D" id="3.40.50.2300">
    <property type="match status" value="1"/>
</dbReference>
<gene>
    <name evidence="7" type="ORF">E2493_16780</name>
</gene>
<protein>
    <submittedName>
        <fullName evidence="7">Response regulator transcription factor</fullName>
    </submittedName>
</protein>
<accession>A0A4Y8ZPM3</accession>
<evidence type="ECO:0000259" key="6">
    <source>
        <dbReference type="PROSITE" id="PS50110"/>
    </source>
</evidence>
<dbReference type="Gene3D" id="1.10.10.10">
    <property type="entry name" value="Winged helix-like DNA-binding domain superfamily/Winged helix DNA-binding domain"/>
    <property type="match status" value="1"/>
</dbReference>
<dbReference type="SMART" id="SM00421">
    <property type="entry name" value="HTH_LUXR"/>
    <property type="match status" value="1"/>
</dbReference>
<dbReference type="PROSITE" id="PS50043">
    <property type="entry name" value="HTH_LUXR_2"/>
    <property type="match status" value="1"/>
</dbReference>
<dbReference type="InterPro" id="IPR016032">
    <property type="entry name" value="Sig_transdc_resp-reg_C-effctor"/>
</dbReference>
<dbReference type="PROSITE" id="PS50110">
    <property type="entry name" value="RESPONSE_REGULATORY"/>
    <property type="match status" value="1"/>
</dbReference>
<dbReference type="SUPFAM" id="SSF52172">
    <property type="entry name" value="CheY-like"/>
    <property type="match status" value="1"/>
</dbReference>
<keyword evidence="2" id="KW-0238">DNA-binding</keyword>
<dbReference type="GO" id="GO:0003677">
    <property type="term" value="F:DNA binding"/>
    <property type="evidence" value="ECO:0007669"/>
    <property type="project" value="UniProtKB-KW"/>
</dbReference>
<dbReference type="SMART" id="SM00448">
    <property type="entry name" value="REC"/>
    <property type="match status" value="1"/>
</dbReference>
<dbReference type="GO" id="GO:0006355">
    <property type="term" value="P:regulation of DNA-templated transcription"/>
    <property type="evidence" value="ECO:0007669"/>
    <property type="project" value="InterPro"/>
</dbReference>
<reference evidence="7 8" key="1">
    <citation type="submission" date="2019-03" db="EMBL/GenBank/DDBJ databases">
        <title>Genome sequence of Sphingomonas sp. 17J27-24.</title>
        <authorList>
            <person name="Kim M."/>
            <person name="Maeng S."/>
            <person name="Sathiyaraj S."/>
        </authorList>
    </citation>
    <scope>NUCLEOTIDE SEQUENCE [LARGE SCALE GENOMIC DNA]</scope>
    <source>
        <strain evidence="7 8">17J27-24</strain>
    </source>
</reference>
<evidence type="ECO:0000259" key="5">
    <source>
        <dbReference type="PROSITE" id="PS50043"/>
    </source>
</evidence>
<dbReference type="Pfam" id="PF00196">
    <property type="entry name" value="GerE"/>
    <property type="match status" value="1"/>
</dbReference>
<evidence type="ECO:0000256" key="2">
    <source>
        <dbReference type="ARBA" id="ARBA00023125"/>
    </source>
</evidence>
<dbReference type="EMBL" id="SPDV01000039">
    <property type="protein sequence ID" value="TFI57085.1"/>
    <property type="molecule type" value="Genomic_DNA"/>
</dbReference>
<dbReference type="InterPro" id="IPR036388">
    <property type="entry name" value="WH-like_DNA-bd_sf"/>
</dbReference>
<organism evidence="7 8">
    <name type="scientific">Sphingomonas parva</name>
    <dbReference type="NCBI Taxonomy" id="2555898"/>
    <lineage>
        <taxon>Bacteria</taxon>
        <taxon>Pseudomonadati</taxon>
        <taxon>Pseudomonadota</taxon>
        <taxon>Alphaproteobacteria</taxon>
        <taxon>Sphingomonadales</taxon>
        <taxon>Sphingomonadaceae</taxon>
        <taxon>Sphingomonas</taxon>
    </lineage>
</organism>
<evidence type="ECO:0000313" key="7">
    <source>
        <dbReference type="EMBL" id="TFI57085.1"/>
    </source>
</evidence>
<dbReference type="PANTHER" id="PTHR44688">
    <property type="entry name" value="DNA-BINDING TRANSCRIPTIONAL ACTIVATOR DEVR_DOSR"/>
    <property type="match status" value="1"/>
</dbReference>
<evidence type="ECO:0000313" key="8">
    <source>
        <dbReference type="Proteomes" id="UP000298213"/>
    </source>
</evidence>
<feature type="modified residue" description="4-aspartylphosphate" evidence="4">
    <location>
        <position position="52"/>
    </location>
</feature>
<comment type="caution">
    <text evidence="7">The sequence shown here is derived from an EMBL/GenBank/DDBJ whole genome shotgun (WGS) entry which is preliminary data.</text>
</comment>
<feature type="domain" description="HTH luxR-type" evidence="5">
    <location>
        <begin position="133"/>
        <end position="198"/>
    </location>
</feature>
<dbReference type="RefSeq" id="WP_135089083.1">
    <property type="nucleotide sequence ID" value="NZ_SPDV01000039.1"/>
</dbReference>
<keyword evidence="1" id="KW-0805">Transcription regulation</keyword>
<dbReference type="PANTHER" id="PTHR44688:SF16">
    <property type="entry name" value="DNA-BINDING TRANSCRIPTIONAL ACTIVATOR DEVR_DOSR"/>
    <property type="match status" value="1"/>
</dbReference>
<dbReference type="PRINTS" id="PR00038">
    <property type="entry name" value="HTHLUXR"/>
</dbReference>
<dbReference type="InterPro" id="IPR000792">
    <property type="entry name" value="Tscrpt_reg_LuxR_C"/>
</dbReference>
<keyword evidence="3" id="KW-0804">Transcription</keyword>
<dbReference type="Proteomes" id="UP000298213">
    <property type="component" value="Unassembled WGS sequence"/>
</dbReference>
<feature type="domain" description="Response regulatory" evidence="6">
    <location>
        <begin position="4"/>
        <end position="117"/>
    </location>
</feature>
<dbReference type="GO" id="GO:0000160">
    <property type="term" value="P:phosphorelay signal transduction system"/>
    <property type="evidence" value="ECO:0007669"/>
    <property type="project" value="InterPro"/>
</dbReference>
<evidence type="ECO:0000256" key="3">
    <source>
        <dbReference type="ARBA" id="ARBA00023163"/>
    </source>
</evidence>
<dbReference type="AlphaFoldDB" id="A0A4Y8ZPM3"/>
<keyword evidence="4" id="KW-0597">Phosphoprotein</keyword>
<evidence type="ECO:0000256" key="1">
    <source>
        <dbReference type="ARBA" id="ARBA00023015"/>
    </source>
</evidence>
<evidence type="ECO:0000256" key="4">
    <source>
        <dbReference type="PROSITE-ProRule" id="PRU00169"/>
    </source>
</evidence>
<dbReference type="InterPro" id="IPR001789">
    <property type="entry name" value="Sig_transdc_resp-reg_receiver"/>
</dbReference>
<name>A0A4Y8ZPM3_9SPHN</name>
<dbReference type="SUPFAM" id="SSF46894">
    <property type="entry name" value="C-terminal effector domain of the bipartite response regulators"/>
    <property type="match status" value="1"/>
</dbReference>
<keyword evidence="8" id="KW-1185">Reference proteome</keyword>
<sequence>MQPIVHIVDDDPSVRASISFLLRSHDCVSEIYSSAEEFFRDARFGLGCILLDVRMPGMDGFAAQAELIRRGVDLPVIFMSGHGDVPSAVRAVKLGAFDFLEKPFREGVLLPIVQQACALSMRDQQRRAQRSEAVARLARLSTRETQILRGLLAGMTNKEIARRFEISPRTVEMHRANMMRDMNCDALSDVIRLAIEAELEPLDRASPPQHAAGEQRDLAA</sequence>
<dbReference type="CDD" id="cd06170">
    <property type="entry name" value="LuxR_C_like"/>
    <property type="match status" value="1"/>
</dbReference>
<dbReference type="Pfam" id="PF00072">
    <property type="entry name" value="Response_reg"/>
    <property type="match status" value="1"/>
</dbReference>
<proteinExistence type="predicted"/>